<feature type="chain" id="PRO_5040229877" description="Lipoprotein" evidence="1">
    <location>
        <begin position="20"/>
        <end position="182"/>
    </location>
</feature>
<evidence type="ECO:0008006" key="4">
    <source>
        <dbReference type="Google" id="ProtNLM"/>
    </source>
</evidence>
<comment type="caution">
    <text evidence="2">The sequence shown here is derived from an EMBL/GenBank/DDBJ whole genome shotgun (WGS) entry which is preliminary data.</text>
</comment>
<dbReference type="PROSITE" id="PS51257">
    <property type="entry name" value="PROKAR_LIPOPROTEIN"/>
    <property type="match status" value="1"/>
</dbReference>
<gene>
    <name evidence="2" type="ORF">KK103_12440</name>
</gene>
<evidence type="ECO:0000313" key="3">
    <source>
        <dbReference type="Proteomes" id="UP000709437"/>
    </source>
</evidence>
<feature type="signal peptide" evidence="1">
    <location>
        <begin position="1"/>
        <end position="19"/>
    </location>
</feature>
<protein>
    <recommendedName>
        <fullName evidence="4">Lipoprotein</fullName>
    </recommendedName>
</protein>
<reference evidence="2" key="1">
    <citation type="submission" date="2021-05" db="EMBL/GenBank/DDBJ databases">
        <title>Whole genome sequence of Curtobacterium flaccumfaciens pv. flaccumfaciens strain CFBP 3417.</title>
        <authorList>
            <person name="Osdaghi E."/>
            <person name="Taghouti G."/>
            <person name="Portier P."/>
            <person name="Fazliarab A."/>
            <person name="Taghavi S.M."/>
            <person name="Briand M."/>
            <person name="Le-Saux M."/>
            <person name="Jacques M.-A."/>
        </authorList>
    </citation>
    <scope>NUCLEOTIDE SEQUENCE</scope>
    <source>
        <strain evidence="2">CFBP 3417</strain>
    </source>
</reference>
<evidence type="ECO:0000313" key="2">
    <source>
        <dbReference type="EMBL" id="MBT1542572.1"/>
    </source>
</evidence>
<sequence>MRSLRTPLIAAVAAGIALAGLTGCSTEAVQQATDLGSSVASNVADGVAGIDGKAIQDGMSSVAGGIDGALDTALKGADVTSDGKVPDGFPSADVPLVDGTVLGGGAGPNGSGWVAQVRAASVDDFRTAAQQLTDAGYTESAKRADSSSAFGMFRSDGYRVVLTFSDSKDSGGVTATYIVTPR</sequence>
<dbReference type="EMBL" id="JAHEWX010000016">
    <property type="protein sequence ID" value="MBT1542572.1"/>
    <property type="molecule type" value="Genomic_DNA"/>
</dbReference>
<dbReference type="Proteomes" id="UP000709437">
    <property type="component" value="Unassembled WGS sequence"/>
</dbReference>
<evidence type="ECO:0000256" key="1">
    <source>
        <dbReference type="SAM" id="SignalP"/>
    </source>
</evidence>
<name>A0A9Q2ZQM3_9MICO</name>
<organism evidence="2 3">
    <name type="scientific">Curtobacterium flaccumfaciens pv. flaccumfaciens</name>
    <dbReference type="NCBI Taxonomy" id="138532"/>
    <lineage>
        <taxon>Bacteria</taxon>
        <taxon>Bacillati</taxon>
        <taxon>Actinomycetota</taxon>
        <taxon>Actinomycetes</taxon>
        <taxon>Micrococcales</taxon>
        <taxon>Microbacteriaceae</taxon>
        <taxon>Curtobacterium</taxon>
    </lineage>
</organism>
<proteinExistence type="predicted"/>
<dbReference type="AlphaFoldDB" id="A0A9Q2ZQM3"/>
<dbReference type="RefSeq" id="WP_017887062.1">
    <property type="nucleotide sequence ID" value="NZ_JAHEWX010000016.1"/>
</dbReference>
<keyword evidence="1" id="KW-0732">Signal</keyword>
<accession>A0A9Q2ZQM3</accession>